<dbReference type="InterPro" id="IPR050229">
    <property type="entry name" value="GlpE_sulfurtransferase"/>
</dbReference>
<evidence type="ECO:0000313" key="2">
    <source>
        <dbReference type="EMBL" id="GER92867.1"/>
    </source>
</evidence>
<gene>
    <name evidence="2" type="ORF">A45J_0598</name>
</gene>
<dbReference type="Pfam" id="PF00581">
    <property type="entry name" value="Rhodanese"/>
    <property type="match status" value="1"/>
</dbReference>
<dbReference type="Gene3D" id="3.40.250.10">
    <property type="entry name" value="Rhodanese-like domain"/>
    <property type="match status" value="1"/>
</dbReference>
<dbReference type="InterPro" id="IPR036873">
    <property type="entry name" value="Rhodanese-like_dom_sf"/>
</dbReference>
<organism evidence="2">
    <name type="scientific">hot springs metagenome</name>
    <dbReference type="NCBI Taxonomy" id="433727"/>
    <lineage>
        <taxon>unclassified sequences</taxon>
        <taxon>metagenomes</taxon>
        <taxon>ecological metagenomes</taxon>
    </lineage>
</organism>
<dbReference type="AlphaFoldDB" id="A0A5J4L285"/>
<feature type="domain" description="Rhodanese" evidence="1">
    <location>
        <begin position="19"/>
        <end position="107"/>
    </location>
</feature>
<dbReference type="GO" id="GO:0004792">
    <property type="term" value="F:thiosulfate-cyanide sulfurtransferase activity"/>
    <property type="evidence" value="ECO:0007669"/>
    <property type="project" value="InterPro"/>
</dbReference>
<sequence length="152" mass="17400">MPSRVYRISPDEARRLFEKNRDTLLLDVRQPEEYKDGHIPGAVLLPLPELPDRLGELNVRNGIITYCRLGRRSLAAAQLIADERDAEVYTIDGGIMAWNGFVAKGEVEAEQGHKNRISESWPDIMLDDRFLKDIWKAVSSLQIQLKKLRTET</sequence>
<dbReference type="InterPro" id="IPR001763">
    <property type="entry name" value="Rhodanese-like_dom"/>
</dbReference>
<dbReference type="PANTHER" id="PTHR43031">
    <property type="entry name" value="FAD-DEPENDENT OXIDOREDUCTASE"/>
    <property type="match status" value="1"/>
</dbReference>
<dbReference type="SUPFAM" id="SSF52821">
    <property type="entry name" value="Rhodanese/Cell cycle control phosphatase"/>
    <property type="match status" value="1"/>
</dbReference>
<dbReference type="InterPro" id="IPR001307">
    <property type="entry name" value="Thiosulphate_STrfase_CS"/>
</dbReference>
<dbReference type="PROSITE" id="PS50206">
    <property type="entry name" value="RHODANESE_3"/>
    <property type="match status" value="1"/>
</dbReference>
<dbReference type="PANTHER" id="PTHR43031:SF1">
    <property type="entry name" value="PYRIDINE NUCLEOTIDE-DISULPHIDE OXIDOREDUCTASE"/>
    <property type="match status" value="1"/>
</dbReference>
<dbReference type="SMART" id="SM00450">
    <property type="entry name" value="RHOD"/>
    <property type="match status" value="1"/>
</dbReference>
<protein>
    <submittedName>
        <fullName evidence="2">Rhodanese-like domain-containing protein</fullName>
    </submittedName>
</protein>
<accession>A0A5J4L285</accession>
<dbReference type="EMBL" id="BLAB01000001">
    <property type="protein sequence ID" value="GER92867.1"/>
    <property type="molecule type" value="Genomic_DNA"/>
</dbReference>
<dbReference type="CDD" id="cd00158">
    <property type="entry name" value="RHOD"/>
    <property type="match status" value="1"/>
</dbReference>
<proteinExistence type="predicted"/>
<reference evidence="2" key="1">
    <citation type="submission" date="2019-10" db="EMBL/GenBank/DDBJ databases">
        <title>Metagenomic sequencing of thiosulfate-disproportionating enrichment culture.</title>
        <authorList>
            <person name="Umezawa K."/>
            <person name="Kojima H."/>
            <person name="Fukui M."/>
        </authorList>
    </citation>
    <scope>NUCLEOTIDE SEQUENCE</scope>
    <source>
        <strain evidence="2">45J</strain>
    </source>
</reference>
<name>A0A5J4L285_9ZZZZ</name>
<evidence type="ECO:0000259" key="1">
    <source>
        <dbReference type="PROSITE" id="PS50206"/>
    </source>
</evidence>
<dbReference type="PROSITE" id="PS00380">
    <property type="entry name" value="RHODANESE_1"/>
    <property type="match status" value="1"/>
</dbReference>
<comment type="caution">
    <text evidence="2">The sequence shown here is derived from an EMBL/GenBank/DDBJ whole genome shotgun (WGS) entry which is preliminary data.</text>
</comment>